<sequence length="284" mass="30332">MSLLVHLVVLCGLFIIMGILTTPPGNRDWKRIGGFLGAIGLGLAMTVVGMVILIVMLGLYIVGVALINIGPGLFLGVISVALASGIIMFLIVQPIFKRTGVGLEILAITEYYIQWFLIYVTVYQVIFDQLNGLGRVVNERDLTQELNSYLSSILDPSALIAILLPVLLSIWVAVAIAKIRLDAPFSTDDDSATAAVSASSGAEAADRTEEPGEGRVVQVERLTVTEDPSGAEAGENAEITERSEQVEGRAGAERAPRAAESTPETQSPADPERTDGTGRHRPKH</sequence>
<organism evidence="3 4">
    <name type="scientific">Brevibacterium casei</name>
    <dbReference type="NCBI Taxonomy" id="33889"/>
    <lineage>
        <taxon>Bacteria</taxon>
        <taxon>Bacillati</taxon>
        <taxon>Actinomycetota</taxon>
        <taxon>Actinomycetes</taxon>
        <taxon>Micrococcales</taxon>
        <taxon>Brevibacteriaceae</taxon>
        <taxon>Brevibacterium</taxon>
    </lineage>
</organism>
<dbReference type="AlphaFoldDB" id="A0A7T4DJS4"/>
<reference evidence="3 4" key="1">
    <citation type="submission" date="2020-12" db="EMBL/GenBank/DDBJ databases">
        <title>FDA dAtabase for Regulatory Grade micrObial Sequences (FDA-ARGOS): Supporting development and validation of Infectious Disease Dx tests.</title>
        <authorList>
            <person name="Sproer C."/>
            <person name="Gronow S."/>
            <person name="Severitt S."/>
            <person name="Schroder I."/>
            <person name="Tallon L."/>
            <person name="Sadzewicz L."/>
            <person name="Zhao X."/>
            <person name="Boylan J."/>
            <person name="Ott S."/>
            <person name="Bowen H."/>
            <person name="Vavikolanu K."/>
            <person name="Mehta A."/>
            <person name="Aluvathingal J."/>
            <person name="Nadendla S."/>
            <person name="Lowell S."/>
            <person name="Myers T."/>
            <person name="Yan Y."/>
            <person name="Sichtig H."/>
        </authorList>
    </citation>
    <scope>NUCLEOTIDE SEQUENCE [LARGE SCALE GENOMIC DNA]</scope>
    <source>
        <strain evidence="3 4">FDAARGOS_990</strain>
    </source>
</reference>
<evidence type="ECO:0000256" key="2">
    <source>
        <dbReference type="SAM" id="Phobius"/>
    </source>
</evidence>
<keyword evidence="2" id="KW-0472">Membrane</keyword>
<feature type="compositionally biased region" description="Basic and acidic residues" evidence="1">
    <location>
        <begin position="204"/>
        <end position="213"/>
    </location>
</feature>
<dbReference type="Proteomes" id="UP000595374">
    <property type="component" value="Chromosome"/>
</dbReference>
<feature type="region of interest" description="Disordered" evidence="1">
    <location>
        <begin position="187"/>
        <end position="284"/>
    </location>
</feature>
<gene>
    <name evidence="3" type="ORF">I6H47_07520</name>
</gene>
<accession>A0A7T4DJS4</accession>
<proteinExistence type="predicted"/>
<evidence type="ECO:0000313" key="4">
    <source>
        <dbReference type="Proteomes" id="UP000595374"/>
    </source>
</evidence>
<keyword evidence="2" id="KW-1133">Transmembrane helix</keyword>
<feature type="transmembrane region" description="Helical" evidence="2">
    <location>
        <begin position="105"/>
        <end position="126"/>
    </location>
</feature>
<feature type="transmembrane region" description="Helical" evidence="2">
    <location>
        <begin position="35"/>
        <end position="67"/>
    </location>
</feature>
<feature type="compositionally biased region" description="Low complexity" evidence="1">
    <location>
        <begin position="187"/>
        <end position="203"/>
    </location>
</feature>
<feature type="compositionally biased region" description="Basic and acidic residues" evidence="1">
    <location>
        <begin position="239"/>
        <end position="257"/>
    </location>
</feature>
<feature type="transmembrane region" description="Helical" evidence="2">
    <location>
        <begin position="73"/>
        <end position="93"/>
    </location>
</feature>
<feature type="transmembrane region" description="Helical" evidence="2">
    <location>
        <begin position="158"/>
        <end position="177"/>
    </location>
</feature>
<dbReference type="EMBL" id="CP065989">
    <property type="protein sequence ID" value="QQB15755.1"/>
    <property type="molecule type" value="Genomic_DNA"/>
</dbReference>
<dbReference type="RefSeq" id="WP_198500685.1">
    <property type="nucleotide sequence ID" value="NZ_CP065989.1"/>
</dbReference>
<evidence type="ECO:0000256" key="1">
    <source>
        <dbReference type="SAM" id="MobiDB-lite"/>
    </source>
</evidence>
<keyword evidence="2" id="KW-0812">Transmembrane</keyword>
<name>A0A7T4DJS4_9MICO</name>
<evidence type="ECO:0000313" key="3">
    <source>
        <dbReference type="EMBL" id="QQB15755.1"/>
    </source>
</evidence>
<feature type="transmembrane region" description="Helical" evidence="2">
    <location>
        <begin position="6"/>
        <end position="23"/>
    </location>
</feature>
<protein>
    <submittedName>
        <fullName evidence="3">Uncharacterized protein</fullName>
    </submittedName>
</protein>